<protein>
    <submittedName>
        <fullName evidence="2 3">Uncharacterized protein LOC112453645</fullName>
    </submittedName>
</protein>
<dbReference type="InterPro" id="IPR011009">
    <property type="entry name" value="Kinase-like_dom_sf"/>
</dbReference>
<organism evidence="1 3">
    <name type="scientific">Temnothorax curvispinosus</name>
    <dbReference type="NCBI Taxonomy" id="300111"/>
    <lineage>
        <taxon>Eukaryota</taxon>
        <taxon>Metazoa</taxon>
        <taxon>Ecdysozoa</taxon>
        <taxon>Arthropoda</taxon>
        <taxon>Hexapoda</taxon>
        <taxon>Insecta</taxon>
        <taxon>Pterygota</taxon>
        <taxon>Neoptera</taxon>
        <taxon>Endopterygota</taxon>
        <taxon>Hymenoptera</taxon>
        <taxon>Apocrita</taxon>
        <taxon>Aculeata</taxon>
        <taxon>Formicoidea</taxon>
        <taxon>Formicidae</taxon>
        <taxon>Myrmicinae</taxon>
        <taxon>Temnothorax</taxon>
    </lineage>
</organism>
<dbReference type="InterPro" id="IPR004119">
    <property type="entry name" value="EcKL"/>
</dbReference>
<dbReference type="RefSeq" id="XP_024870283.1">
    <property type="nucleotide sequence ID" value="XM_025014515.1"/>
</dbReference>
<dbReference type="AlphaFoldDB" id="A0A6J1PLT4"/>
<sequence length="180" mass="19903">MALETPAWLNLCFVEKILRNSEGDNSIQVIKIFSKPATTKGDGYSSDMIRVTAEFSRDQGDSKITEKKSIIVKISPIAEGIRQDLVELSGIFDVEILMMSDTLDKMNKLLGQEHRLSGKGLYVQNKNPTLLVIEDLAPLGFRMADRLSGLDLAHTILALDGLARFHAASVAICEKVNHYV</sequence>
<dbReference type="SUPFAM" id="SSF56112">
    <property type="entry name" value="Protein kinase-like (PK-like)"/>
    <property type="match status" value="1"/>
</dbReference>
<dbReference type="RefSeq" id="XP_024870276.1">
    <property type="nucleotide sequence ID" value="XM_025014508.1"/>
</dbReference>
<reference evidence="2 3" key="1">
    <citation type="submission" date="2025-04" db="UniProtKB">
        <authorList>
            <consortium name="RefSeq"/>
        </authorList>
    </citation>
    <scope>IDENTIFICATION</scope>
    <source>
        <tissue evidence="2 3">Whole body</tissue>
    </source>
</reference>
<dbReference type="Pfam" id="PF02958">
    <property type="entry name" value="EcKL"/>
    <property type="match status" value="1"/>
</dbReference>
<proteinExistence type="predicted"/>
<keyword evidence="1" id="KW-1185">Reference proteome</keyword>
<dbReference type="PANTHER" id="PTHR11012">
    <property type="entry name" value="PROTEIN KINASE-LIKE DOMAIN-CONTAINING"/>
    <property type="match status" value="1"/>
</dbReference>
<evidence type="ECO:0000313" key="2">
    <source>
        <dbReference type="RefSeq" id="XP_024870276.1"/>
    </source>
</evidence>
<name>A0A6J1PLT4_9HYME</name>
<dbReference type="Proteomes" id="UP000504618">
    <property type="component" value="Unplaced"/>
</dbReference>
<dbReference type="GeneID" id="112453645"/>
<accession>A0A6J1PLT4</accession>
<evidence type="ECO:0000313" key="3">
    <source>
        <dbReference type="RefSeq" id="XP_024870283.1"/>
    </source>
</evidence>
<dbReference type="OrthoDB" id="7548520at2759"/>
<dbReference type="PANTHER" id="PTHR11012:SF56">
    <property type="entry name" value="CHK KINASE-LIKE DOMAIN-CONTAINING PROTEIN-RELATED"/>
    <property type="match status" value="1"/>
</dbReference>
<gene>
    <name evidence="2 3" type="primary">LOC112453645</name>
</gene>
<evidence type="ECO:0000313" key="1">
    <source>
        <dbReference type="Proteomes" id="UP000504618"/>
    </source>
</evidence>